<dbReference type="Gramene" id="AET4Gv20597500.5">
    <property type="protein sequence ID" value="AET4Gv20597500.5"/>
    <property type="gene ID" value="AET4Gv20597500"/>
</dbReference>
<reference evidence="1" key="3">
    <citation type="journal article" date="2017" name="Nature">
        <title>Genome sequence of the progenitor of the wheat D genome Aegilops tauschii.</title>
        <authorList>
            <person name="Luo M.C."/>
            <person name="Gu Y.Q."/>
            <person name="Puiu D."/>
            <person name="Wang H."/>
            <person name="Twardziok S.O."/>
            <person name="Deal K.R."/>
            <person name="Huo N."/>
            <person name="Zhu T."/>
            <person name="Wang L."/>
            <person name="Wang Y."/>
            <person name="McGuire P.E."/>
            <person name="Liu S."/>
            <person name="Long H."/>
            <person name="Ramasamy R.K."/>
            <person name="Rodriguez J.C."/>
            <person name="Van S.L."/>
            <person name="Yuan L."/>
            <person name="Wang Z."/>
            <person name="Xia Z."/>
            <person name="Xiao L."/>
            <person name="Anderson O.D."/>
            <person name="Ouyang S."/>
            <person name="Liang Y."/>
            <person name="Zimin A.V."/>
            <person name="Pertea G."/>
            <person name="Qi P."/>
            <person name="Bennetzen J.L."/>
            <person name="Dai X."/>
            <person name="Dawson M.W."/>
            <person name="Muller H.G."/>
            <person name="Kugler K."/>
            <person name="Rivarola-Duarte L."/>
            <person name="Spannagl M."/>
            <person name="Mayer K.F.X."/>
            <person name="Lu F.H."/>
            <person name="Bevan M.W."/>
            <person name="Leroy P."/>
            <person name="Li P."/>
            <person name="You F.M."/>
            <person name="Sun Q."/>
            <person name="Liu Z."/>
            <person name="Lyons E."/>
            <person name="Wicker T."/>
            <person name="Salzberg S.L."/>
            <person name="Devos K.M."/>
            <person name="Dvorak J."/>
        </authorList>
    </citation>
    <scope>NUCLEOTIDE SEQUENCE [LARGE SCALE GENOMIC DNA]</scope>
    <source>
        <strain evidence="1">cv. AL8/78</strain>
    </source>
</reference>
<dbReference type="Proteomes" id="UP000015105">
    <property type="component" value="Chromosome 4D"/>
</dbReference>
<dbReference type="EnsemblPlants" id="AET4Gv20597500.5">
    <property type="protein sequence ID" value="AET4Gv20597500.5"/>
    <property type="gene ID" value="AET4Gv20597500"/>
</dbReference>
<proteinExistence type="predicted"/>
<evidence type="ECO:0000313" key="1">
    <source>
        <dbReference type="EnsemblPlants" id="AET4Gv20597500.5"/>
    </source>
</evidence>
<reference evidence="1" key="4">
    <citation type="submission" date="2019-03" db="UniProtKB">
        <authorList>
            <consortium name="EnsemblPlants"/>
        </authorList>
    </citation>
    <scope>IDENTIFICATION</scope>
</reference>
<reference evidence="1" key="5">
    <citation type="journal article" date="2021" name="G3 (Bethesda)">
        <title>Aegilops tauschii genome assembly Aet v5.0 features greater sequence contiguity and improved annotation.</title>
        <authorList>
            <person name="Wang L."/>
            <person name="Zhu T."/>
            <person name="Rodriguez J.C."/>
            <person name="Deal K.R."/>
            <person name="Dubcovsky J."/>
            <person name="McGuire P.E."/>
            <person name="Lux T."/>
            <person name="Spannagl M."/>
            <person name="Mayer K.F.X."/>
            <person name="Baldrich P."/>
            <person name="Meyers B.C."/>
            <person name="Huo N."/>
            <person name="Gu Y.Q."/>
            <person name="Zhou H."/>
            <person name="Devos K.M."/>
            <person name="Bennetzen J.L."/>
            <person name="Unver T."/>
            <person name="Budak H."/>
            <person name="Gulick P.J."/>
            <person name="Galiba G."/>
            <person name="Kalapos B."/>
            <person name="Nelson D.R."/>
            <person name="Li P."/>
            <person name="You F.M."/>
            <person name="Luo M.C."/>
            <person name="Dvorak J."/>
        </authorList>
    </citation>
    <scope>NUCLEOTIDE SEQUENCE [LARGE SCALE GENOMIC DNA]</scope>
    <source>
        <strain evidence="1">cv. AL8/78</strain>
    </source>
</reference>
<keyword evidence="2" id="KW-1185">Reference proteome</keyword>
<name>A0A453ILV0_AEGTS</name>
<reference evidence="2" key="1">
    <citation type="journal article" date="2014" name="Science">
        <title>Ancient hybridizations among the ancestral genomes of bread wheat.</title>
        <authorList>
            <consortium name="International Wheat Genome Sequencing Consortium,"/>
            <person name="Marcussen T."/>
            <person name="Sandve S.R."/>
            <person name="Heier L."/>
            <person name="Spannagl M."/>
            <person name="Pfeifer M."/>
            <person name="Jakobsen K.S."/>
            <person name="Wulff B.B."/>
            <person name="Steuernagel B."/>
            <person name="Mayer K.F."/>
            <person name="Olsen O.A."/>
        </authorList>
    </citation>
    <scope>NUCLEOTIDE SEQUENCE [LARGE SCALE GENOMIC DNA]</scope>
    <source>
        <strain evidence="2">cv. AL8/78</strain>
    </source>
</reference>
<accession>A0A453ILV0</accession>
<evidence type="ECO:0000313" key="2">
    <source>
        <dbReference type="Proteomes" id="UP000015105"/>
    </source>
</evidence>
<sequence>MYTLTEFNLEYRHYIASVLTKFRLNFTTKRKEVEIKCCFPLTSPVCNSFGAFSAEPMRSCSIQASSSTARRRKEGGSLNLL</sequence>
<organism evidence="1 2">
    <name type="scientific">Aegilops tauschii subsp. strangulata</name>
    <name type="common">Goatgrass</name>
    <dbReference type="NCBI Taxonomy" id="200361"/>
    <lineage>
        <taxon>Eukaryota</taxon>
        <taxon>Viridiplantae</taxon>
        <taxon>Streptophyta</taxon>
        <taxon>Embryophyta</taxon>
        <taxon>Tracheophyta</taxon>
        <taxon>Spermatophyta</taxon>
        <taxon>Magnoliopsida</taxon>
        <taxon>Liliopsida</taxon>
        <taxon>Poales</taxon>
        <taxon>Poaceae</taxon>
        <taxon>BOP clade</taxon>
        <taxon>Pooideae</taxon>
        <taxon>Triticodae</taxon>
        <taxon>Triticeae</taxon>
        <taxon>Triticinae</taxon>
        <taxon>Aegilops</taxon>
    </lineage>
</organism>
<reference evidence="2" key="2">
    <citation type="journal article" date="2017" name="Nat. Plants">
        <title>The Aegilops tauschii genome reveals multiple impacts of transposons.</title>
        <authorList>
            <person name="Zhao G."/>
            <person name="Zou C."/>
            <person name="Li K."/>
            <person name="Wang K."/>
            <person name="Li T."/>
            <person name="Gao L."/>
            <person name="Zhang X."/>
            <person name="Wang H."/>
            <person name="Yang Z."/>
            <person name="Liu X."/>
            <person name="Jiang W."/>
            <person name="Mao L."/>
            <person name="Kong X."/>
            <person name="Jiao Y."/>
            <person name="Jia J."/>
        </authorList>
    </citation>
    <scope>NUCLEOTIDE SEQUENCE [LARGE SCALE GENOMIC DNA]</scope>
    <source>
        <strain evidence="2">cv. AL8/78</strain>
    </source>
</reference>
<protein>
    <submittedName>
        <fullName evidence="1">Uncharacterized protein</fullName>
    </submittedName>
</protein>
<dbReference type="AlphaFoldDB" id="A0A453ILV0"/>